<evidence type="ECO:0000256" key="1">
    <source>
        <dbReference type="ARBA" id="ARBA00000971"/>
    </source>
</evidence>
<dbReference type="Pfam" id="PF00254">
    <property type="entry name" value="FKBP_C"/>
    <property type="match status" value="1"/>
</dbReference>
<dbReference type="PANTHER" id="PTHR47861">
    <property type="entry name" value="FKBP-TYPE PEPTIDYL-PROLYL CIS-TRANS ISOMERASE SLYD"/>
    <property type="match status" value="1"/>
</dbReference>
<dbReference type="RefSeq" id="WP_126011724.1">
    <property type="nucleotide sequence ID" value="NZ_CP032509.1"/>
</dbReference>
<proteinExistence type="inferred from homology"/>
<gene>
    <name evidence="12" type="ORF">D5400_19170</name>
</gene>
<evidence type="ECO:0000256" key="9">
    <source>
        <dbReference type="PROSITE-ProRule" id="PRU00277"/>
    </source>
</evidence>
<dbReference type="Gene3D" id="3.10.50.40">
    <property type="match status" value="1"/>
</dbReference>
<organism evidence="12 13">
    <name type="scientific">Georhizobium profundi</name>
    <dbReference type="NCBI Taxonomy" id="2341112"/>
    <lineage>
        <taxon>Bacteria</taxon>
        <taxon>Pseudomonadati</taxon>
        <taxon>Pseudomonadota</taxon>
        <taxon>Alphaproteobacteria</taxon>
        <taxon>Hyphomicrobiales</taxon>
        <taxon>Rhizobiaceae</taxon>
        <taxon>Georhizobium</taxon>
    </lineage>
</organism>
<reference evidence="12 13" key="1">
    <citation type="submission" date="2018-09" db="EMBL/GenBank/DDBJ databases">
        <title>Marinorhizobium profundi gen. nov., sp. nov., isolated from a deep-sea sediment sample from the New Britain Trench and proposal of Marinorhizobiaceae fam. nov. in the order Rhizobiales of the class Alphaproteobacteria.</title>
        <authorList>
            <person name="Cao J."/>
        </authorList>
    </citation>
    <scope>NUCLEOTIDE SEQUENCE [LARGE SCALE GENOMIC DNA]</scope>
    <source>
        <strain evidence="12 13">WS11</strain>
    </source>
</reference>
<dbReference type="InterPro" id="IPR001179">
    <property type="entry name" value="PPIase_FKBP_dom"/>
</dbReference>
<comment type="similarity">
    <text evidence="3 10">Belongs to the FKBP-type PPIase family.</text>
</comment>
<keyword evidence="13" id="KW-1185">Reference proteome</keyword>
<evidence type="ECO:0000256" key="3">
    <source>
        <dbReference type="ARBA" id="ARBA00006577"/>
    </source>
</evidence>
<name>A0A3S9BAE8_9HYPH</name>
<keyword evidence="5 9" id="KW-0697">Rotamase</keyword>
<dbReference type="SUPFAM" id="SSF54534">
    <property type="entry name" value="FKBP-like"/>
    <property type="match status" value="1"/>
</dbReference>
<keyword evidence="7 9" id="KW-0413">Isomerase</keyword>
<dbReference type="KEGG" id="abaw:D5400_19170"/>
<dbReference type="OrthoDB" id="9808891at2"/>
<protein>
    <recommendedName>
        <fullName evidence="10">Peptidyl-prolyl cis-trans isomerase</fullName>
        <ecNumber evidence="10">5.2.1.8</ecNumber>
    </recommendedName>
</protein>
<evidence type="ECO:0000313" key="13">
    <source>
        <dbReference type="Proteomes" id="UP000268192"/>
    </source>
</evidence>
<dbReference type="GO" id="GO:0003755">
    <property type="term" value="F:peptidyl-prolyl cis-trans isomerase activity"/>
    <property type="evidence" value="ECO:0007669"/>
    <property type="project" value="UniProtKB-UniRule"/>
</dbReference>
<feature type="domain" description="PPIase FKBP-type" evidence="11">
    <location>
        <begin position="7"/>
        <end position="84"/>
    </location>
</feature>
<evidence type="ECO:0000256" key="2">
    <source>
        <dbReference type="ARBA" id="ARBA00004496"/>
    </source>
</evidence>
<comment type="subcellular location">
    <subcellularLocation>
        <location evidence="2">Cytoplasm</location>
    </subcellularLocation>
</comment>
<dbReference type="Proteomes" id="UP000268192">
    <property type="component" value="Chromosome"/>
</dbReference>
<dbReference type="AlphaFoldDB" id="A0A3S9BAE8"/>
<evidence type="ECO:0000256" key="5">
    <source>
        <dbReference type="ARBA" id="ARBA00023110"/>
    </source>
</evidence>
<evidence type="ECO:0000256" key="10">
    <source>
        <dbReference type="RuleBase" id="RU003915"/>
    </source>
</evidence>
<evidence type="ECO:0000256" key="6">
    <source>
        <dbReference type="ARBA" id="ARBA00023186"/>
    </source>
</evidence>
<dbReference type="GO" id="GO:0042026">
    <property type="term" value="P:protein refolding"/>
    <property type="evidence" value="ECO:0007669"/>
    <property type="project" value="UniProtKB-ARBA"/>
</dbReference>
<dbReference type="PROSITE" id="PS50059">
    <property type="entry name" value="FKBP_PPIASE"/>
    <property type="match status" value="1"/>
</dbReference>
<keyword evidence="4" id="KW-0963">Cytoplasm</keyword>
<dbReference type="PANTHER" id="PTHR47861:SF3">
    <property type="entry name" value="FKBP-TYPE PEPTIDYL-PROLYL CIS-TRANS ISOMERASE SLYD"/>
    <property type="match status" value="1"/>
</dbReference>
<dbReference type="GO" id="GO:0005737">
    <property type="term" value="C:cytoplasm"/>
    <property type="evidence" value="ECO:0007669"/>
    <property type="project" value="UniProtKB-SubCell"/>
</dbReference>
<evidence type="ECO:0000256" key="8">
    <source>
        <dbReference type="ARBA" id="ARBA00037071"/>
    </source>
</evidence>
<comment type="catalytic activity">
    <reaction evidence="1 9 10">
        <text>[protein]-peptidylproline (omega=180) = [protein]-peptidylproline (omega=0)</text>
        <dbReference type="Rhea" id="RHEA:16237"/>
        <dbReference type="Rhea" id="RHEA-COMP:10747"/>
        <dbReference type="Rhea" id="RHEA-COMP:10748"/>
        <dbReference type="ChEBI" id="CHEBI:83833"/>
        <dbReference type="ChEBI" id="CHEBI:83834"/>
        <dbReference type="EC" id="5.2.1.8"/>
    </reaction>
</comment>
<keyword evidence="6" id="KW-0143">Chaperone</keyword>
<dbReference type="InterPro" id="IPR046357">
    <property type="entry name" value="PPIase_dom_sf"/>
</dbReference>
<evidence type="ECO:0000256" key="7">
    <source>
        <dbReference type="ARBA" id="ARBA00023235"/>
    </source>
</evidence>
<evidence type="ECO:0000256" key="4">
    <source>
        <dbReference type="ARBA" id="ARBA00022490"/>
    </source>
</evidence>
<comment type="function">
    <text evidence="8">Also involved in hydrogenase metallocenter assembly, probably by participating in the nickel insertion step. This function in hydrogenase biosynthesis requires chaperone activity and the presence of the metal-binding domain, but not PPIase activity.</text>
</comment>
<evidence type="ECO:0000259" key="11">
    <source>
        <dbReference type="PROSITE" id="PS50059"/>
    </source>
</evidence>
<evidence type="ECO:0000313" key="12">
    <source>
        <dbReference type="EMBL" id="AZN73940.1"/>
    </source>
</evidence>
<accession>A0A3S9BAE8</accession>
<sequence>MAQAKTGDLVRIHYTGTLTDGTQFDSSEGRDPLEFTVGSGQIIPGLDQEVQGMAVGEKSTVTIPAEQAYGPHDPQSIQQVPRDAIPSEVNIQPGAQLQAQTQSGQTVQLTVVEVDEDSVTVDGNHPLAGRDLVFAVELVEIVKAA</sequence>
<dbReference type="EMBL" id="CP032509">
    <property type="protein sequence ID" value="AZN73940.1"/>
    <property type="molecule type" value="Genomic_DNA"/>
</dbReference>
<dbReference type="EC" id="5.2.1.8" evidence="10"/>